<dbReference type="HOGENOM" id="CLU_021715_2_0_1"/>
<accession>W1P8W0</accession>
<keyword evidence="4 6" id="KW-0472">Membrane</keyword>
<reference evidence="10" key="1">
    <citation type="journal article" date="2013" name="Science">
        <title>The Amborella genome and the evolution of flowering plants.</title>
        <authorList>
            <consortium name="Amborella Genome Project"/>
        </authorList>
    </citation>
    <scope>NUCLEOTIDE SEQUENCE [LARGE SCALE GENOMIC DNA]</scope>
</reference>
<dbReference type="OrthoDB" id="410267at2759"/>
<feature type="compositionally biased region" description="Basic and acidic residues" evidence="5">
    <location>
        <begin position="298"/>
        <end position="308"/>
    </location>
</feature>
<evidence type="ECO:0000256" key="4">
    <source>
        <dbReference type="ARBA" id="ARBA00023136"/>
    </source>
</evidence>
<proteinExistence type="predicted"/>
<feature type="transmembrane region" description="Helical" evidence="6">
    <location>
        <begin position="139"/>
        <end position="165"/>
    </location>
</feature>
<feature type="region of interest" description="Disordered" evidence="5">
    <location>
        <begin position="288"/>
        <end position="308"/>
    </location>
</feature>
<evidence type="ECO:0000256" key="2">
    <source>
        <dbReference type="ARBA" id="ARBA00022692"/>
    </source>
</evidence>
<dbReference type="Pfam" id="PF06813">
    <property type="entry name" value="Nodulin-like"/>
    <property type="match status" value="1"/>
</dbReference>
<protein>
    <recommendedName>
        <fullName evidence="8">Major facilitator superfamily (MFS) profile domain-containing protein</fullName>
    </recommendedName>
</protein>
<feature type="transmembrane region" description="Helical" evidence="6">
    <location>
        <begin position="111"/>
        <end position="133"/>
    </location>
</feature>
<feature type="domain" description="Major facilitator superfamily (MFS) profile" evidence="8">
    <location>
        <begin position="322"/>
        <end position="520"/>
    </location>
</feature>
<comment type="subcellular location">
    <subcellularLocation>
        <location evidence="1">Membrane</location>
        <topology evidence="1">Multi-pass membrane protein</topology>
    </subcellularLocation>
</comment>
<evidence type="ECO:0000256" key="1">
    <source>
        <dbReference type="ARBA" id="ARBA00004141"/>
    </source>
</evidence>
<feature type="transmembrane region" description="Helical" evidence="6">
    <location>
        <begin position="414"/>
        <end position="432"/>
    </location>
</feature>
<evidence type="ECO:0000259" key="8">
    <source>
        <dbReference type="PROSITE" id="PS50850"/>
    </source>
</evidence>
<feature type="transmembrane region" description="Helical" evidence="6">
    <location>
        <begin position="390"/>
        <end position="407"/>
    </location>
</feature>
<dbReference type="eggNOG" id="ENOG502QTGY">
    <property type="taxonomic scope" value="Eukaryota"/>
</dbReference>
<dbReference type="SUPFAM" id="SSF103473">
    <property type="entry name" value="MFS general substrate transporter"/>
    <property type="match status" value="1"/>
</dbReference>
<feature type="transmembrane region" description="Helical" evidence="6">
    <location>
        <begin position="75"/>
        <end position="99"/>
    </location>
</feature>
<evidence type="ECO:0000256" key="3">
    <source>
        <dbReference type="ARBA" id="ARBA00022989"/>
    </source>
</evidence>
<dbReference type="Proteomes" id="UP000017836">
    <property type="component" value="Unassembled WGS sequence"/>
</dbReference>
<dbReference type="InterPro" id="IPR036259">
    <property type="entry name" value="MFS_trans_sf"/>
</dbReference>
<evidence type="ECO:0000256" key="6">
    <source>
        <dbReference type="SAM" id="Phobius"/>
    </source>
</evidence>
<dbReference type="PROSITE" id="PS50850">
    <property type="entry name" value="MFS"/>
    <property type="match status" value="1"/>
</dbReference>
<evidence type="ECO:0000256" key="5">
    <source>
        <dbReference type="SAM" id="MobiDB-lite"/>
    </source>
</evidence>
<dbReference type="PANTHER" id="PTHR21576">
    <property type="entry name" value="UNCHARACTERIZED NODULIN-LIKE PROTEIN"/>
    <property type="match status" value="1"/>
</dbReference>
<sequence>MPLSTRSSGSALQFFSLICTIWLQSINGTNSDFPAYSSLLKKHLSISQVQLNYLAAASDAGKLFGWISGLAAKHLPLSLVIFIGSALGLIGYGLQYLLLEHKIYSLSYFQIFFLFMLAGNGICWLNTVCYLVILKNFSHYSGIVLGLSTSYQGLSANIYTALAGAISPRKFSSKTYLLLNSVIPIGLSIVSMPFMRVIEGPVHDIKGKLAVIFIITVATGAYTTVGSIRPEFGYLRPRLYATGLVLLLLSLLLVPLWASLKEVLKEKWCFQREMKVFTVGEEEVGVEERESGSGFGEKSGEERESGGGIREDYGVTKLMSSVDFWLYLGVYFCGATVGLVYLNNLGQIAESRGHTKTSALVSLASSFGFLGRIFSSILDWFSHKNSSRPAYITLFMVPMTGAFFLLLSSSTTCLYMSTAIVGISSGAISSIAVSTTSDLFGQKNFGLNHNIVVANIPIGSFLFGYLSAIFYDRKAHVSGRCMGADCFRGTFIVWGSVCSLGTILSFFLYLRTRKHYMRSR</sequence>
<dbReference type="InterPro" id="IPR010658">
    <property type="entry name" value="Nodulin-like"/>
</dbReference>
<dbReference type="GO" id="GO:0022857">
    <property type="term" value="F:transmembrane transporter activity"/>
    <property type="evidence" value="ECO:0007669"/>
    <property type="project" value="InterPro"/>
</dbReference>
<feature type="transmembrane region" description="Helical" evidence="6">
    <location>
        <begin position="452"/>
        <end position="471"/>
    </location>
</feature>
<dbReference type="PANTHER" id="PTHR21576:SF11">
    <property type="entry name" value="MAJOR FACILITATOR SUPERFAMILY PROTEIN"/>
    <property type="match status" value="1"/>
</dbReference>
<gene>
    <name evidence="9" type="ORF">AMTR_s00077p00034390</name>
</gene>
<feature type="signal peptide" evidence="7">
    <location>
        <begin position="1"/>
        <end position="31"/>
    </location>
</feature>
<name>W1P8W0_AMBTC</name>
<feature type="transmembrane region" description="Helical" evidence="6">
    <location>
        <begin position="324"/>
        <end position="345"/>
    </location>
</feature>
<evidence type="ECO:0000256" key="7">
    <source>
        <dbReference type="SAM" id="SignalP"/>
    </source>
</evidence>
<dbReference type="EMBL" id="KI394293">
    <property type="protein sequence ID" value="ERN04109.1"/>
    <property type="molecule type" value="Genomic_DNA"/>
</dbReference>
<dbReference type="OMA" id="AIQNFPF"/>
<keyword evidence="2 6" id="KW-0812">Transmembrane</keyword>
<dbReference type="InterPro" id="IPR020846">
    <property type="entry name" value="MFS_dom"/>
</dbReference>
<feature type="transmembrane region" description="Helical" evidence="6">
    <location>
        <begin position="240"/>
        <end position="258"/>
    </location>
</feature>
<feature type="transmembrane region" description="Helical" evidence="6">
    <location>
        <begin position="177"/>
        <end position="198"/>
    </location>
</feature>
<organism evidence="9 10">
    <name type="scientific">Amborella trichopoda</name>
    <dbReference type="NCBI Taxonomy" id="13333"/>
    <lineage>
        <taxon>Eukaryota</taxon>
        <taxon>Viridiplantae</taxon>
        <taxon>Streptophyta</taxon>
        <taxon>Embryophyta</taxon>
        <taxon>Tracheophyta</taxon>
        <taxon>Spermatophyta</taxon>
        <taxon>Magnoliopsida</taxon>
        <taxon>Amborellales</taxon>
        <taxon>Amborellaceae</taxon>
        <taxon>Amborella</taxon>
    </lineage>
</organism>
<feature type="chain" id="PRO_5004807195" description="Major facilitator superfamily (MFS) profile domain-containing protein" evidence="7">
    <location>
        <begin position="32"/>
        <end position="520"/>
    </location>
</feature>
<dbReference type="Gene3D" id="1.20.1250.20">
    <property type="entry name" value="MFS general substrate transporter like domains"/>
    <property type="match status" value="1"/>
</dbReference>
<dbReference type="AlphaFoldDB" id="W1P8W0"/>
<evidence type="ECO:0000313" key="10">
    <source>
        <dbReference type="Proteomes" id="UP000017836"/>
    </source>
</evidence>
<keyword evidence="7" id="KW-0732">Signal</keyword>
<feature type="transmembrane region" description="Helical" evidence="6">
    <location>
        <begin position="357"/>
        <end position="378"/>
    </location>
</feature>
<dbReference type="Pfam" id="PF23262">
    <property type="entry name" value="NFD4_C"/>
    <property type="match status" value="1"/>
</dbReference>
<feature type="transmembrane region" description="Helical" evidence="6">
    <location>
        <begin position="491"/>
        <end position="510"/>
    </location>
</feature>
<evidence type="ECO:0000313" key="9">
    <source>
        <dbReference type="EMBL" id="ERN04109.1"/>
    </source>
</evidence>
<dbReference type="Gramene" id="ERN04109">
    <property type="protein sequence ID" value="ERN04109"/>
    <property type="gene ID" value="AMTR_s00077p00034390"/>
</dbReference>
<feature type="transmembrane region" description="Helical" evidence="6">
    <location>
        <begin position="210"/>
        <end position="228"/>
    </location>
</feature>
<dbReference type="InterPro" id="IPR056555">
    <property type="entry name" value="NFD4_C"/>
</dbReference>
<keyword evidence="3 6" id="KW-1133">Transmembrane helix</keyword>
<dbReference type="GO" id="GO:0016020">
    <property type="term" value="C:membrane"/>
    <property type="evidence" value="ECO:0000318"/>
    <property type="project" value="GO_Central"/>
</dbReference>
<keyword evidence="10" id="KW-1185">Reference proteome</keyword>